<evidence type="ECO:0000313" key="1">
    <source>
        <dbReference type="EMBL" id="SDF36318.1"/>
    </source>
</evidence>
<sequence>MLSVNKMNNTMLNAILSTFLITLCLIKNSKVKIQKSHKGFTL</sequence>
<organism evidence="1 2">
    <name type="scientific">Mucilaginibacter pineti</name>
    <dbReference type="NCBI Taxonomy" id="1391627"/>
    <lineage>
        <taxon>Bacteria</taxon>
        <taxon>Pseudomonadati</taxon>
        <taxon>Bacteroidota</taxon>
        <taxon>Sphingobacteriia</taxon>
        <taxon>Sphingobacteriales</taxon>
        <taxon>Sphingobacteriaceae</taxon>
        <taxon>Mucilaginibacter</taxon>
    </lineage>
</organism>
<protein>
    <submittedName>
        <fullName evidence="1">Uncharacterized protein</fullName>
    </submittedName>
</protein>
<dbReference type="STRING" id="1391627.SAMN05216464_116121"/>
<accession>A0A1G7KGD4</accession>
<name>A0A1G7KGD4_9SPHI</name>
<reference evidence="1 2" key="1">
    <citation type="submission" date="2016-10" db="EMBL/GenBank/DDBJ databases">
        <authorList>
            <person name="de Groot N.N."/>
        </authorList>
    </citation>
    <scope>NUCLEOTIDE SEQUENCE [LARGE SCALE GENOMIC DNA]</scope>
    <source>
        <strain evidence="1 2">47C3B</strain>
    </source>
</reference>
<keyword evidence="2" id="KW-1185">Reference proteome</keyword>
<dbReference type="AlphaFoldDB" id="A0A1G7KGD4"/>
<gene>
    <name evidence="1" type="ORF">SAMN05216464_116121</name>
</gene>
<dbReference type="EMBL" id="FNAI01000016">
    <property type="protein sequence ID" value="SDF36318.1"/>
    <property type="molecule type" value="Genomic_DNA"/>
</dbReference>
<evidence type="ECO:0000313" key="2">
    <source>
        <dbReference type="Proteomes" id="UP000199072"/>
    </source>
</evidence>
<dbReference type="Proteomes" id="UP000199072">
    <property type="component" value="Unassembled WGS sequence"/>
</dbReference>
<proteinExistence type="predicted"/>